<evidence type="ECO:0000256" key="1">
    <source>
        <dbReference type="ARBA" id="ARBA00022801"/>
    </source>
</evidence>
<protein>
    <submittedName>
        <fullName evidence="3">Alpha/beta hydrolase</fullName>
    </submittedName>
</protein>
<dbReference type="InterPro" id="IPR029058">
    <property type="entry name" value="AB_hydrolase_fold"/>
</dbReference>
<name>A0ABW5NE69_9FLAO</name>
<evidence type="ECO:0000313" key="4">
    <source>
        <dbReference type="Proteomes" id="UP001597459"/>
    </source>
</evidence>
<gene>
    <name evidence="3" type="ORF">ACFSTE_20070</name>
</gene>
<comment type="caution">
    <text evidence="3">The sequence shown here is derived from an EMBL/GenBank/DDBJ whole genome shotgun (WGS) entry which is preliminary data.</text>
</comment>
<dbReference type="Gene3D" id="3.40.50.1820">
    <property type="entry name" value="alpha/beta hydrolase"/>
    <property type="match status" value="1"/>
</dbReference>
<sequence length="363" mass="40854">MKYSVLIIKLICFSYISFCTGQEKHNVLNNKYLDKDVKAFLETINSYTGPPIETFPVSKARQSYINLQAGETEHSNCSMTHHQITMPSDQKVDITIVTPKTTIKPLPVLLYFHGGGWILGGLETHERFIKTISEKANTAVVFVHYSLAPEAIYPTALEEGYAALEWIKEHGDSFGLDSQRIAIGGDSAGGNMATVISLLSKERKGPKIDFQLLFYPVTDTRMNTVSYKRFAEKHYLTKSAMEWFLSSYAPDKKLRKKHTVAPLRTKRRKLSQLPPALIITAEYDVLRDEGEAYANKLRKAGVPVISTRYRGTIHDFVILNRLANTAPSKKAIEQATAALLFFYNKKKPLSQQPFCSVHKGSND</sequence>
<dbReference type="RefSeq" id="WP_378255365.1">
    <property type="nucleotide sequence ID" value="NZ_JBHSJV010000001.1"/>
</dbReference>
<evidence type="ECO:0000259" key="2">
    <source>
        <dbReference type="Pfam" id="PF07859"/>
    </source>
</evidence>
<dbReference type="InterPro" id="IPR050300">
    <property type="entry name" value="GDXG_lipolytic_enzyme"/>
</dbReference>
<keyword evidence="4" id="KW-1185">Reference proteome</keyword>
<dbReference type="InterPro" id="IPR013094">
    <property type="entry name" value="AB_hydrolase_3"/>
</dbReference>
<accession>A0ABW5NE69</accession>
<dbReference type="Proteomes" id="UP001597459">
    <property type="component" value="Unassembled WGS sequence"/>
</dbReference>
<dbReference type="EMBL" id="JBHULX010000039">
    <property type="protein sequence ID" value="MFD2593146.1"/>
    <property type="molecule type" value="Genomic_DNA"/>
</dbReference>
<evidence type="ECO:0000313" key="3">
    <source>
        <dbReference type="EMBL" id="MFD2593146.1"/>
    </source>
</evidence>
<dbReference type="PANTHER" id="PTHR48081">
    <property type="entry name" value="AB HYDROLASE SUPERFAMILY PROTEIN C4A8.06C"/>
    <property type="match status" value="1"/>
</dbReference>
<organism evidence="3 4">
    <name type="scientific">Aquimarina hainanensis</name>
    <dbReference type="NCBI Taxonomy" id="1578017"/>
    <lineage>
        <taxon>Bacteria</taxon>
        <taxon>Pseudomonadati</taxon>
        <taxon>Bacteroidota</taxon>
        <taxon>Flavobacteriia</taxon>
        <taxon>Flavobacteriales</taxon>
        <taxon>Flavobacteriaceae</taxon>
        <taxon>Aquimarina</taxon>
    </lineage>
</organism>
<keyword evidence="1 3" id="KW-0378">Hydrolase</keyword>
<dbReference type="PANTHER" id="PTHR48081:SF8">
    <property type="entry name" value="ALPHA_BETA HYDROLASE FOLD-3 DOMAIN-CONTAINING PROTEIN-RELATED"/>
    <property type="match status" value="1"/>
</dbReference>
<proteinExistence type="predicted"/>
<dbReference type="GO" id="GO:0016787">
    <property type="term" value="F:hydrolase activity"/>
    <property type="evidence" value="ECO:0007669"/>
    <property type="project" value="UniProtKB-KW"/>
</dbReference>
<dbReference type="SUPFAM" id="SSF53474">
    <property type="entry name" value="alpha/beta-Hydrolases"/>
    <property type="match status" value="1"/>
</dbReference>
<reference evidence="4" key="1">
    <citation type="journal article" date="2019" name="Int. J. Syst. Evol. Microbiol.">
        <title>The Global Catalogue of Microorganisms (GCM) 10K type strain sequencing project: providing services to taxonomists for standard genome sequencing and annotation.</title>
        <authorList>
            <consortium name="The Broad Institute Genomics Platform"/>
            <consortium name="The Broad Institute Genome Sequencing Center for Infectious Disease"/>
            <person name="Wu L."/>
            <person name="Ma J."/>
        </authorList>
    </citation>
    <scope>NUCLEOTIDE SEQUENCE [LARGE SCALE GENOMIC DNA]</scope>
    <source>
        <strain evidence="4">KCTC 42423</strain>
    </source>
</reference>
<dbReference type="Pfam" id="PF07859">
    <property type="entry name" value="Abhydrolase_3"/>
    <property type="match status" value="1"/>
</dbReference>
<feature type="domain" description="Alpha/beta hydrolase fold-3" evidence="2">
    <location>
        <begin position="109"/>
        <end position="317"/>
    </location>
</feature>